<evidence type="ECO:0000313" key="4">
    <source>
        <dbReference type="EMBL" id="MBC8535449.1"/>
    </source>
</evidence>
<feature type="domain" description="STAS" evidence="3">
    <location>
        <begin position="1"/>
        <end position="101"/>
    </location>
</feature>
<dbReference type="RefSeq" id="WP_249299178.1">
    <property type="nucleotide sequence ID" value="NZ_JACRSP010000001.1"/>
</dbReference>
<dbReference type="EMBL" id="JACRSP010000001">
    <property type="protein sequence ID" value="MBC8535449.1"/>
    <property type="molecule type" value="Genomic_DNA"/>
</dbReference>
<dbReference type="Proteomes" id="UP000620366">
    <property type="component" value="Unassembled WGS sequence"/>
</dbReference>
<proteinExistence type="inferred from homology"/>
<dbReference type="AlphaFoldDB" id="A0A926DCT1"/>
<dbReference type="NCBIfam" id="TIGR00377">
    <property type="entry name" value="ant_ant_sig"/>
    <property type="match status" value="1"/>
</dbReference>
<dbReference type="Pfam" id="PF01740">
    <property type="entry name" value="STAS"/>
    <property type="match status" value="1"/>
</dbReference>
<dbReference type="PROSITE" id="PS50801">
    <property type="entry name" value="STAS"/>
    <property type="match status" value="1"/>
</dbReference>
<dbReference type="InterPro" id="IPR036513">
    <property type="entry name" value="STAS_dom_sf"/>
</dbReference>
<name>A0A926DCT1_9FIRM</name>
<dbReference type="CDD" id="cd07043">
    <property type="entry name" value="STAS_anti-anti-sigma_factors"/>
    <property type="match status" value="1"/>
</dbReference>
<dbReference type="PANTHER" id="PTHR33495:SF2">
    <property type="entry name" value="ANTI-SIGMA FACTOR ANTAGONIST TM_1081-RELATED"/>
    <property type="match status" value="1"/>
</dbReference>
<dbReference type="InterPro" id="IPR003658">
    <property type="entry name" value="Anti-sigma_ant"/>
</dbReference>
<accession>A0A926DCT1</accession>
<evidence type="ECO:0000256" key="1">
    <source>
        <dbReference type="ARBA" id="ARBA00009013"/>
    </source>
</evidence>
<protein>
    <recommendedName>
        <fullName evidence="2">Anti-sigma factor antagonist</fullName>
    </recommendedName>
</protein>
<organism evidence="4 5">
    <name type="scientific">Feifania hominis</name>
    <dbReference type="NCBI Taxonomy" id="2763660"/>
    <lineage>
        <taxon>Bacteria</taxon>
        <taxon>Bacillati</taxon>
        <taxon>Bacillota</taxon>
        <taxon>Clostridia</taxon>
        <taxon>Eubacteriales</taxon>
        <taxon>Feifaniaceae</taxon>
        <taxon>Feifania</taxon>
    </lineage>
</organism>
<dbReference type="Gene3D" id="3.30.750.24">
    <property type="entry name" value="STAS domain"/>
    <property type="match status" value="1"/>
</dbReference>
<dbReference type="GO" id="GO:0043856">
    <property type="term" value="F:anti-sigma factor antagonist activity"/>
    <property type="evidence" value="ECO:0007669"/>
    <property type="project" value="InterPro"/>
</dbReference>
<sequence length="101" mass="11139">MQVTITTEADKLNVVIHGEIDHHSVTELRDSVDGQILQSRPQTIRLDFSGVTFMDSSGIGFIMGRYKLAREYGGRVVVAGTGKKTRTILEMAGLARYVTIL</sequence>
<evidence type="ECO:0000256" key="2">
    <source>
        <dbReference type="RuleBase" id="RU003749"/>
    </source>
</evidence>
<comment type="similarity">
    <text evidence="1 2">Belongs to the anti-sigma-factor antagonist family.</text>
</comment>
<evidence type="ECO:0000313" key="5">
    <source>
        <dbReference type="Proteomes" id="UP000620366"/>
    </source>
</evidence>
<dbReference type="InterPro" id="IPR002645">
    <property type="entry name" value="STAS_dom"/>
</dbReference>
<gene>
    <name evidence="4" type="ORF">H8695_01895</name>
</gene>
<evidence type="ECO:0000259" key="3">
    <source>
        <dbReference type="PROSITE" id="PS50801"/>
    </source>
</evidence>
<comment type="caution">
    <text evidence="4">The sequence shown here is derived from an EMBL/GenBank/DDBJ whole genome shotgun (WGS) entry which is preliminary data.</text>
</comment>
<dbReference type="SUPFAM" id="SSF52091">
    <property type="entry name" value="SpoIIaa-like"/>
    <property type="match status" value="1"/>
</dbReference>
<reference evidence="4" key="1">
    <citation type="submission" date="2020-08" db="EMBL/GenBank/DDBJ databases">
        <title>Genome public.</title>
        <authorList>
            <person name="Liu C."/>
            <person name="Sun Q."/>
        </authorList>
    </citation>
    <scope>NUCLEOTIDE SEQUENCE</scope>
    <source>
        <strain evidence="4">BX7</strain>
    </source>
</reference>
<keyword evidence="5" id="KW-1185">Reference proteome</keyword>
<dbReference type="PANTHER" id="PTHR33495">
    <property type="entry name" value="ANTI-SIGMA FACTOR ANTAGONIST TM_1081-RELATED-RELATED"/>
    <property type="match status" value="1"/>
</dbReference>